<evidence type="ECO:0000313" key="2">
    <source>
        <dbReference type="EMBL" id="CAF1080929.1"/>
    </source>
</evidence>
<dbReference type="Proteomes" id="UP000663852">
    <property type="component" value="Unassembled WGS sequence"/>
</dbReference>
<name>A0A814MTG3_ADIRI</name>
<dbReference type="OrthoDB" id="10259140at2759"/>
<dbReference type="InterPro" id="IPR017853">
    <property type="entry name" value="GH"/>
</dbReference>
<dbReference type="SUPFAM" id="SSF51445">
    <property type="entry name" value="(Trans)glycosidases"/>
    <property type="match status" value="1"/>
</dbReference>
<accession>A0A814MTG3</accession>
<dbReference type="Gene3D" id="3.20.20.80">
    <property type="entry name" value="Glycosidases"/>
    <property type="match status" value="1"/>
</dbReference>
<reference evidence="2" key="1">
    <citation type="submission" date="2021-02" db="EMBL/GenBank/DDBJ databases">
        <authorList>
            <person name="Nowell W R."/>
        </authorList>
    </citation>
    <scope>NUCLEOTIDE SEQUENCE</scope>
</reference>
<gene>
    <name evidence="2" type="ORF">EDS130_LOCUS18960</name>
</gene>
<dbReference type="AlphaFoldDB" id="A0A814MTG3"/>
<comment type="caution">
    <text evidence="2">The sequence shown here is derived from an EMBL/GenBank/DDBJ whole genome shotgun (WGS) entry which is preliminary data.</text>
</comment>
<protein>
    <submittedName>
        <fullName evidence="2">Uncharacterized protein</fullName>
    </submittedName>
</protein>
<dbReference type="EMBL" id="CAJNOJ010000089">
    <property type="protein sequence ID" value="CAF1080929.1"/>
    <property type="molecule type" value="Genomic_DNA"/>
</dbReference>
<organism evidence="2 3">
    <name type="scientific">Adineta ricciae</name>
    <name type="common">Rotifer</name>
    <dbReference type="NCBI Taxonomy" id="249248"/>
    <lineage>
        <taxon>Eukaryota</taxon>
        <taxon>Metazoa</taxon>
        <taxon>Spiralia</taxon>
        <taxon>Gnathifera</taxon>
        <taxon>Rotifera</taxon>
        <taxon>Eurotatoria</taxon>
        <taxon>Bdelloidea</taxon>
        <taxon>Adinetida</taxon>
        <taxon>Adinetidae</taxon>
        <taxon>Adineta</taxon>
    </lineage>
</organism>
<sequence>MKSVTFMFSTFNLINVVFMVTAQSLTVFPADSFVESIGVNTHWTFPNVYTLNYTGLKAKLAKSGIRYIRDGSSSATYARAKDLYDSLEIKTNMIPERRKSGPGIQPIDPTQIDVVLNEIKSQALCAIVSLEAPNEYDVFHGSDTDWVNNIRNYTILLYKKVQTDEMLRNLSMIGPSLTSLEAYEAVGNMDSYIDYVNLHLYQWGYWPGNEGWDNKSTIPSITYYFNKYARQQSPSGKRVQSTETGYQDDLHNAGLSEEADGKYASRAFAEFFRRGIYRTFKYELVNQDIPGKEGAFGLLRNDLSEKPSFRAITNLISILNDKGPNFEPSILNYTLNGNVENVQQILFQKRDGDFYLMVWLEVSSWNFTTQIDLYPSPQQVILTLSENNSISSGILYAFDNTGNVYISELIIHQNQIAFNVTDKISIIQLNNNSVQEKK</sequence>
<evidence type="ECO:0000313" key="3">
    <source>
        <dbReference type="Proteomes" id="UP000663852"/>
    </source>
</evidence>
<evidence type="ECO:0000256" key="1">
    <source>
        <dbReference type="SAM" id="SignalP"/>
    </source>
</evidence>
<keyword evidence="1" id="KW-0732">Signal</keyword>
<feature type="signal peptide" evidence="1">
    <location>
        <begin position="1"/>
        <end position="22"/>
    </location>
</feature>
<feature type="chain" id="PRO_5032664042" evidence="1">
    <location>
        <begin position="23"/>
        <end position="438"/>
    </location>
</feature>
<proteinExistence type="predicted"/>